<dbReference type="SUPFAM" id="SSF48371">
    <property type="entry name" value="ARM repeat"/>
    <property type="match status" value="1"/>
</dbReference>
<dbReference type="Proteomes" id="UP000190274">
    <property type="component" value="Chromosome C"/>
</dbReference>
<evidence type="ECO:0000256" key="5">
    <source>
        <dbReference type="ARBA" id="ARBA00022553"/>
    </source>
</evidence>
<feature type="compositionally biased region" description="Low complexity" evidence="8">
    <location>
        <begin position="67"/>
        <end position="80"/>
    </location>
</feature>
<keyword evidence="11" id="KW-1185">Reference proteome</keyword>
<feature type="compositionally biased region" description="Basic and acidic residues" evidence="8">
    <location>
        <begin position="933"/>
        <end position="943"/>
    </location>
</feature>
<feature type="region of interest" description="Disordered" evidence="8">
    <location>
        <begin position="182"/>
        <end position="232"/>
    </location>
</feature>
<feature type="region of interest" description="Disordered" evidence="8">
    <location>
        <begin position="933"/>
        <end position="1019"/>
    </location>
</feature>
<proteinExistence type="inferred from homology"/>
<dbReference type="GO" id="GO:0003743">
    <property type="term" value="F:translation initiation factor activity"/>
    <property type="evidence" value="ECO:0007669"/>
    <property type="project" value="UniProtKB-KW"/>
</dbReference>
<dbReference type="InterPro" id="IPR022745">
    <property type="entry name" value="eIF4G1_eIF4E-bd"/>
</dbReference>
<dbReference type="InterPro" id="IPR003890">
    <property type="entry name" value="MIF4G-like_typ-3"/>
</dbReference>
<dbReference type="InterPro" id="IPR036211">
    <property type="entry name" value="eIF4G_eIF4E-bd_sf"/>
</dbReference>
<dbReference type="OrthoDB" id="514777at2759"/>
<evidence type="ECO:0000256" key="3">
    <source>
        <dbReference type="ARBA" id="ARBA00022490"/>
    </source>
</evidence>
<feature type="compositionally biased region" description="Polar residues" evidence="8">
    <location>
        <begin position="1"/>
        <end position="18"/>
    </location>
</feature>
<feature type="compositionally biased region" description="Basic and acidic residues" evidence="8">
    <location>
        <begin position="418"/>
        <end position="435"/>
    </location>
</feature>
<evidence type="ECO:0000256" key="1">
    <source>
        <dbReference type="ARBA" id="ARBA00004496"/>
    </source>
</evidence>
<keyword evidence="5" id="KW-0597">Phosphoprotein</keyword>
<dbReference type="Pfam" id="PF12152">
    <property type="entry name" value="eIF_4G1"/>
    <property type="match status" value="1"/>
</dbReference>
<keyword evidence="6" id="KW-0694">RNA-binding</keyword>
<comment type="subcellular location">
    <subcellularLocation>
        <location evidence="1">Cytoplasm</location>
    </subcellularLocation>
</comment>
<dbReference type="SUPFAM" id="SSF101489">
    <property type="entry name" value="Eukaryotic initiation factor 4f subunit eIF4g, eIF4e-binding domain"/>
    <property type="match status" value="1"/>
</dbReference>
<keyword evidence="4" id="KW-0396">Initiation factor</keyword>
<feature type="compositionally biased region" description="Polar residues" evidence="8">
    <location>
        <begin position="35"/>
        <end position="64"/>
    </location>
</feature>
<feature type="region of interest" description="Disordered" evidence="8">
    <location>
        <begin position="248"/>
        <end position="472"/>
    </location>
</feature>
<evidence type="ECO:0000256" key="4">
    <source>
        <dbReference type="ARBA" id="ARBA00022540"/>
    </source>
</evidence>
<sequence>MSEQQETPASSEAQQQQPRVPRANSAGSRSANSKGPRSNQKPYNGNQTSHSGNSHRYNKNSGHYKNNRTNVGNNSNSNNGAGMPNMQWGYGSYNMTGQPQFYPSYGYGYMPAMAAQGYNPAAAAAAAAAAAGQSHPGSVSPADVNAATPLATSNTPVAKKIEITNRSGEQVDLNAIHSQHMSGMAAPLSASQSPSKDTPVASVSASPEVSTSNKSAPEASSDESKEPSADELLKMSFLEQVRLRKAMRAQKKSDDAPQTAAVAATEDVPETPKSTSVKTEQISSKETGNATELTSDGIPVAETNQEPVTEGTPEEHNVVEEEVPVTDDTTQPVKETAETVQPSKPLTFAEKLRLKNKIPAKTEPVENQVDSTPVDADTKVDAGNSKPEEEPEEESGKGPEEVSKEDTKLPSEGLASTDIEHNEINLETTSGKEEATGVELEDETKDDASVDAETTAEEAKNPDEDEDTDVDDGRLTMTELLSKLDQIPAVEDIYSFDYPEGIEAPDARHKKSKVKYTYGPTFLLQFQEKVNVRTDAEWKKNVASKIVIPPGTVRQGNRARGDSKFGQGVNFKKSGSMRGMEGRSNSRSNSKRKSKRMGDDRKSNRAYTSRKDREKMAEEEAQKALEEAAPLVPSANRWVPKSKQKKTEKKFAPDGVTELIEKDEAERKMKSLLNKLTLEKFDLISEDIIKIADQSKWETDCVTLKVVIEQIFLKACDEPHWSSMYAQLCGKVVKDMDPEIKEEGNDGKTGPKLVLHYLVDRCHAEFQKGWSDKLPTKEDGSPLEPEMMSDEYYQMAAAKRRGLGLVRLIGFLYRSHLLTAKMMFECFRRLMKDLSDSPSEETLESVLELLSTVGEQFEDDRLVQPSGSLEGSTVLDQLFYMLDKVTETSDISSRIKFKLIDMKELREVKNWNNAKRDEGPKTIQQIHEEEAAKKALEERERKFRGSSRSGSRRTNSNTSMGNRSNSRREPAPVSKDSFIATRSSSLRHVQGASKEETPQQKTAVNMFDALMGAESDDDE</sequence>
<evidence type="ECO:0000256" key="7">
    <source>
        <dbReference type="ARBA" id="ARBA00022917"/>
    </source>
</evidence>
<dbReference type="AlphaFoldDB" id="A0A1G4J0W5"/>
<evidence type="ECO:0000256" key="2">
    <source>
        <dbReference type="ARBA" id="ARBA00005775"/>
    </source>
</evidence>
<dbReference type="GO" id="GO:0010494">
    <property type="term" value="C:cytoplasmic stress granule"/>
    <property type="evidence" value="ECO:0007669"/>
    <property type="project" value="UniProtKB-ARBA"/>
</dbReference>
<feature type="compositionally biased region" description="Basic and acidic residues" evidence="8">
    <location>
        <begin position="222"/>
        <end position="232"/>
    </location>
</feature>
<dbReference type="Gene3D" id="1.25.40.180">
    <property type="match status" value="1"/>
</dbReference>
<evidence type="ECO:0000313" key="10">
    <source>
        <dbReference type="EMBL" id="SCU83080.1"/>
    </source>
</evidence>
<dbReference type="GO" id="GO:0016281">
    <property type="term" value="C:eukaryotic translation initiation factor 4F complex"/>
    <property type="evidence" value="ECO:0007669"/>
    <property type="project" value="TreeGrafter"/>
</dbReference>
<dbReference type="PANTHER" id="PTHR23253:SF9">
    <property type="entry name" value="EUKARYOTIC TRANSLATION INITIATION FACTOR 4 GAMMA 2"/>
    <property type="match status" value="1"/>
</dbReference>
<feature type="compositionally biased region" description="Low complexity" evidence="8">
    <location>
        <begin position="198"/>
        <end position="212"/>
    </location>
</feature>
<dbReference type="FunFam" id="1.25.40.180:FF:000020">
    <property type="entry name" value="Eukaryotic translation initiation factor subunit"/>
    <property type="match status" value="1"/>
</dbReference>
<organism evidence="10 11">
    <name type="scientific">Lachancea dasiensis</name>
    <dbReference type="NCBI Taxonomy" id="1072105"/>
    <lineage>
        <taxon>Eukaryota</taxon>
        <taxon>Fungi</taxon>
        <taxon>Dikarya</taxon>
        <taxon>Ascomycota</taxon>
        <taxon>Saccharomycotina</taxon>
        <taxon>Saccharomycetes</taxon>
        <taxon>Saccharomycetales</taxon>
        <taxon>Saccharomycetaceae</taxon>
        <taxon>Lachancea</taxon>
    </lineage>
</organism>
<evidence type="ECO:0000313" key="11">
    <source>
        <dbReference type="Proteomes" id="UP000190274"/>
    </source>
</evidence>
<dbReference type="STRING" id="1266660.A0A1G4J0W5"/>
<name>A0A1G4J0W5_9SACH</name>
<reference evidence="11" key="1">
    <citation type="submission" date="2016-03" db="EMBL/GenBank/DDBJ databases">
        <authorList>
            <person name="Devillers H."/>
        </authorList>
    </citation>
    <scope>NUCLEOTIDE SEQUENCE [LARGE SCALE GENOMIC DNA]</scope>
</reference>
<evidence type="ECO:0000259" key="9">
    <source>
        <dbReference type="SMART" id="SM00543"/>
    </source>
</evidence>
<evidence type="ECO:0000256" key="6">
    <source>
        <dbReference type="ARBA" id="ARBA00022884"/>
    </source>
</evidence>
<evidence type="ECO:0000256" key="8">
    <source>
        <dbReference type="SAM" id="MobiDB-lite"/>
    </source>
</evidence>
<keyword evidence="7" id="KW-0648">Protein biosynthesis</keyword>
<feature type="compositionally biased region" description="Basic and acidic residues" evidence="8">
    <location>
        <begin position="596"/>
        <end position="625"/>
    </location>
</feature>
<feature type="region of interest" description="Disordered" evidence="8">
    <location>
        <begin position="552"/>
        <end position="625"/>
    </location>
</feature>
<gene>
    <name evidence="10" type="ORF">LADA_0C09516G</name>
</gene>
<protein>
    <submittedName>
        <fullName evidence="10">LADA_0C09516g1_1</fullName>
    </submittedName>
</protein>
<dbReference type="InterPro" id="IPR016024">
    <property type="entry name" value="ARM-type_fold"/>
</dbReference>
<dbReference type="GO" id="GO:0003729">
    <property type="term" value="F:mRNA binding"/>
    <property type="evidence" value="ECO:0007669"/>
    <property type="project" value="TreeGrafter"/>
</dbReference>
<dbReference type="SMART" id="SM00543">
    <property type="entry name" value="MIF4G"/>
    <property type="match status" value="1"/>
</dbReference>
<dbReference type="EMBL" id="LT598459">
    <property type="protein sequence ID" value="SCU83080.1"/>
    <property type="molecule type" value="Genomic_DNA"/>
</dbReference>
<feature type="region of interest" description="Disordered" evidence="8">
    <location>
        <begin position="1"/>
        <end position="80"/>
    </location>
</feature>
<feature type="compositionally biased region" description="Polar residues" evidence="8">
    <location>
        <begin position="272"/>
        <end position="294"/>
    </location>
</feature>
<dbReference type="PANTHER" id="PTHR23253">
    <property type="entry name" value="EUKARYOTIC TRANSLATION INITIATION FACTOR 4 GAMMA"/>
    <property type="match status" value="1"/>
</dbReference>
<comment type="similarity">
    <text evidence="2">Belongs to the eukaryotic initiation factor 4G family.</text>
</comment>
<feature type="compositionally biased region" description="Low complexity" evidence="8">
    <location>
        <begin position="22"/>
        <end position="33"/>
    </location>
</feature>
<accession>A0A1G4J0W5</accession>
<dbReference type="Pfam" id="PF02854">
    <property type="entry name" value="MIF4G"/>
    <property type="match status" value="1"/>
</dbReference>
<dbReference type="Gene3D" id="1.20.970.30">
    <property type="entry name" value="eIF4G, eIF4E-binding domain"/>
    <property type="match status" value="1"/>
</dbReference>
<feature type="compositionally biased region" description="Basic and acidic residues" evidence="8">
    <location>
        <begin position="394"/>
        <end position="409"/>
    </location>
</feature>
<feature type="compositionally biased region" description="Low complexity" evidence="8">
    <location>
        <begin position="946"/>
        <end position="959"/>
    </location>
</feature>
<feature type="domain" description="MIF4G" evidence="9">
    <location>
        <begin position="666"/>
        <end position="909"/>
    </location>
</feature>
<keyword evidence="3" id="KW-0963">Cytoplasm</keyword>